<evidence type="ECO:0000313" key="1">
    <source>
        <dbReference type="EMBL" id="KAJ1971327.1"/>
    </source>
</evidence>
<dbReference type="AlphaFoldDB" id="A0A9W8E6U2"/>
<dbReference type="EMBL" id="JANBQB010001416">
    <property type="protein sequence ID" value="KAJ1971327.1"/>
    <property type="molecule type" value="Genomic_DNA"/>
</dbReference>
<name>A0A9W8E6U2_9FUNG</name>
<gene>
    <name evidence="1" type="ORF">H4R34_005779</name>
</gene>
<reference evidence="1" key="1">
    <citation type="submission" date="2022-07" db="EMBL/GenBank/DDBJ databases">
        <title>Phylogenomic reconstructions and comparative analyses of Kickxellomycotina fungi.</title>
        <authorList>
            <person name="Reynolds N.K."/>
            <person name="Stajich J.E."/>
            <person name="Barry K."/>
            <person name="Grigoriev I.V."/>
            <person name="Crous P."/>
            <person name="Smith M.E."/>
        </authorList>
    </citation>
    <scope>NUCLEOTIDE SEQUENCE</scope>
    <source>
        <strain evidence="1">RSA 567</strain>
    </source>
</reference>
<evidence type="ECO:0000313" key="2">
    <source>
        <dbReference type="Proteomes" id="UP001151582"/>
    </source>
</evidence>
<feature type="non-terminal residue" evidence="1">
    <location>
        <position position="216"/>
    </location>
</feature>
<protein>
    <submittedName>
        <fullName evidence="1">Uncharacterized protein</fullName>
    </submittedName>
</protein>
<sequence>MGTLSGASRTPPEARWAAQQKRKYADFCDEALVEFDAFYHDNVQWLHGFYDALTDLSTNPVGEHTLQGLPGLVVARQPFPNRPHVKELFQHYTTVSAEPTVPPTTLAKVSASPLTPAAAHPKLDDLFQQCLNTVKKSARVSTVPPPKLPDDAHSVVQSPHTMISNLSPIRPTHNVNGAYPNGFSPLPALGGPAFEIPISRMSTTETMLDEPHASAP</sequence>
<dbReference type="Proteomes" id="UP001151582">
    <property type="component" value="Unassembled WGS sequence"/>
</dbReference>
<comment type="caution">
    <text evidence="1">The sequence shown here is derived from an EMBL/GenBank/DDBJ whole genome shotgun (WGS) entry which is preliminary data.</text>
</comment>
<organism evidence="1 2">
    <name type="scientific">Dimargaris verticillata</name>
    <dbReference type="NCBI Taxonomy" id="2761393"/>
    <lineage>
        <taxon>Eukaryota</taxon>
        <taxon>Fungi</taxon>
        <taxon>Fungi incertae sedis</taxon>
        <taxon>Zoopagomycota</taxon>
        <taxon>Kickxellomycotina</taxon>
        <taxon>Dimargaritomycetes</taxon>
        <taxon>Dimargaritales</taxon>
        <taxon>Dimargaritaceae</taxon>
        <taxon>Dimargaris</taxon>
    </lineage>
</organism>
<accession>A0A9W8E6U2</accession>
<keyword evidence="2" id="KW-1185">Reference proteome</keyword>
<proteinExistence type="predicted"/>
<dbReference type="OrthoDB" id="6123at2759"/>